<keyword evidence="1" id="KW-1133">Transmembrane helix</keyword>
<protein>
    <submittedName>
        <fullName evidence="2">Uncharacterized protein</fullName>
    </submittedName>
</protein>
<dbReference type="AlphaFoldDB" id="A0A502BKK2"/>
<name>A0A502BKK2_9HYPH</name>
<dbReference type="Proteomes" id="UP000315388">
    <property type="component" value="Unassembled WGS sequence"/>
</dbReference>
<comment type="caution">
    <text evidence="2">The sequence shown here is derived from an EMBL/GenBank/DDBJ whole genome shotgun (WGS) entry which is preliminary data.</text>
</comment>
<dbReference type="EMBL" id="VEWJ01000027">
    <property type="protein sequence ID" value="TPF73896.1"/>
    <property type="molecule type" value="Genomic_DNA"/>
</dbReference>
<gene>
    <name evidence="2" type="ORF">FHY56_17430</name>
</gene>
<accession>A0A502BKK2</accession>
<sequence>MTASVSFIAGLVIGALVGGTGVYFIAPSSLDQTTASSLKQPTQEEANAAFLKLKGKGWSLKLGTCEKNTGAPGVICSVDYTNALINKTRQGTVGFSETPSGWMAVHYF</sequence>
<keyword evidence="3" id="KW-1185">Reference proteome</keyword>
<evidence type="ECO:0000313" key="3">
    <source>
        <dbReference type="Proteomes" id="UP000315388"/>
    </source>
</evidence>
<evidence type="ECO:0000313" key="2">
    <source>
        <dbReference type="EMBL" id="TPF73896.1"/>
    </source>
</evidence>
<keyword evidence="1" id="KW-0472">Membrane</keyword>
<feature type="transmembrane region" description="Helical" evidence="1">
    <location>
        <begin position="6"/>
        <end position="26"/>
    </location>
</feature>
<proteinExistence type="predicted"/>
<dbReference type="RefSeq" id="WP_140906391.1">
    <property type="nucleotide sequence ID" value="NZ_JBHTMD010000015.1"/>
</dbReference>
<reference evidence="2 3" key="1">
    <citation type="journal article" date="2003" name="Int. J. Syst. Evol. Microbiol.">
        <title>Towards a standardized format for the description of a novel species (of an established genus): Ochrobactrum gallinifaecis sp. nov.</title>
        <authorList>
            <person name="Kampfer P."/>
            <person name="Buczolits S."/>
            <person name="Albrecht A."/>
            <person name="Busse H.J."/>
            <person name="Stackebrandt E."/>
        </authorList>
    </citation>
    <scope>NUCLEOTIDE SEQUENCE [LARGE SCALE GENOMIC DNA]</scope>
    <source>
        <strain evidence="2 3">ISO 196</strain>
    </source>
</reference>
<dbReference type="OrthoDB" id="8099935at2"/>
<keyword evidence="1" id="KW-0812">Transmembrane</keyword>
<evidence type="ECO:0000256" key="1">
    <source>
        <dbReference type="SAM" id="Phobius"/>
    </source>
</evidence>
<organism evidence="2 3">
    <name type="scientific">Brucella gallinifaecis</name>
    <dbReference type="NCBI Taxonomy" id="215590"/>
    <lineage>
        <taxon>Bacteria</taxon>
        <taxon>Pseudomonadati</taxon>
        <taxon>Pseudomonadota</taxon>
        <taxon>Alphaproteobacteria</taxon>
        <taxon>Hyphomicrobiales</taxon>
        <taxon>Brucellaceae</taxon>
        <taxon>Brucella/Ochrobactrum group</taxon>
        <taxon>Brucella</taxon>
    </lineage>
</organism>